<dbReference type="GO" id="GO:0000166">
    <property type="term" value="F:nucleotide binding"/>
    <property type="evidence" value="ECO:0007669"/>
    <property type="project" value="InterPro"/>
</dbReference>
<dbReference type="PANTHER" id="PTHR43377">
    <property type="entry name" value="BILIVERDIN REDUCTASE A"/>
    <property type="match status" value="1"/>
</dbReference>
<proteinExistence type="predicted"/>
<dbReference type="InterPro" id="IPR000683">
    <property type="entry name" value="Gfo/Idh/MocA-like_OxRdtase_N"/>
</dbReference>
<dbReference type="AlphaFoldDB" id="A0A382Y5D1"/>
<name>A0A382Y5D1_9ZZZZ</name>
<protein>
    <recommendedName>
        <fullName evidence="1">Gfo/Idh/MocA-like oxidoreductase N-terminal domain-containing protein</fullName>
    </recommendedName>
</protein>
<dbReference type="EMBL" id="UINC01172924">
    <property type="protein sequence ID" value="SVD78249.1"/>
    <property type="molecule type" value="Genomic_DNA"/>
</dbReference>
<organism evidence="2">
    <name type="scientific">marine metagenome</name>
    <dbReference type="NCBI Taxonomy" id="408172"/>
    <lineage>
        <taxon>unclassified sequences</taxon>
        <taxon>metagenomes</taxon>
        <taxon>ecological metagenomes</taxon>
    </lineage>
</organism>
<gene>
    <name evidence="2" type="ORF">METZ01_LOCUS431103</name>
</gene>
<dbReference type="InterPro" id="IPR051450">
    <property type="entry name" value="Gfo/Idh/MocA_Oxidoreductases"/>
</dbReference>
<dbReference type="Gene3D" id="3.40.50.720">
    <property type="entry name" value="NAD(P)-binding Rossmann-like Domain"/>
    <property type="match status" value="1"/>
</dbReference>
<dbReference type="InterPro" id="IPR036291">
    <property type="entry name" value="NAD(P)-bd_dom_sf"/>
</dbReference>
<dbReference type="SUPFAM" id="SSF51735">
    <property type="entry name" value="NAD(P)-binding Rossmann-fold domains"/>
    <property type="match status" value="1"/>
</dbReference>
<feature type="domain" description="Gfo/Idh/MocA-like oxidoreductase N-terminal" evidence="1">
    <location>
        <begin position="69"/>
        <end position="151"/>
    </location>
</feature>
<dbReference type="PANTHER" id="PTHR43377:SF1">
    <property type="entry name" value="BILIVERDIN REDUCTASE A"/>
    <property type="match status" value="1"/>
</dbReference>
<feature type="non-terminal residue" evidence="2">
    <location>
        <position position="151"/>
    </location>
</feature>
<reference evidence="2" key="1">
    <citation type="submission" date="2018-05" db="EMBL/GenBank/DDBJ databases">
        <authorList>
            <person name="Lanie J.A."/>
            <person name="Ng W.-L."/>
            <person name="Kazmierczak K.M."/>
            <person name="Andrzejewski T.M."/>
            <person name="Davidsen T.M."/>
            <person name="Wayne K.J."/>
            <person name="Tettelin H."/>
            <person name="Glass J.I."/>
            <person name="Rusch D."/>
            <person name="Podicherti R."/>
            <person name="Tsui H.-C.T."/>
            <person name="Winkler M.E."/>
        </authorList>
    </citation>
    <scope>NUCLEOTIDE SEQUENCE</scope>
</reference>
<accession>A0A382Y5D1</accession>
<dbReference type="Pfam" id="PF01408">
    <property type="entry name" value="GFO_IDH_MocA"/>
    <property type="match status" value="1"/>
</dbReference>
<evidence type="ECO:0000313" key="2">
    <source>
        <dbReference type="EMBL" id="SVD78249.1"/>
    </source>
</evidence>
<evidence type="ECO:0000259" key="1">
    <source>
        <dbReference type="Pfam" id="PF01408"/>
    </source>
</evidence>
<sequence length="151" mass="16544">MNIVIIGNGMYATGRGTDAYGTVLPAVFEWKRFGSTIEKLVIVGTNGKHSSQAKKKVKELSSKTGIFIETEVYPKEGDVNRNAYKEVLRAIEKPACAIVVVPDHLHYQVVSDCLKAGLHVLVVKPLTPTVEEGRKLIDLANANNLYCGVEF</sequence>